<comment type="caution">
    <text evidence="1">The sequence shown here is derived from an EMBL/GenBank/DDBJ whole genome shotgun (WGS) entry which is preliminary data.</text>
</comment>
<protein>
    <recommendedName>
        <fullName evidence="3">Nucleotide modification associated domain-containing protein</fullName>
    </recommendedName>
</protein>
<dbReference type="EMBL" id="JACVFC010000001">
    <property type="protein sequence ID" value="MBC9928897.1"/>
    <property type="molecule type" value="Genomic_DNA"/>
</dbReference>
<dbReference type="RefSeq" id="WP_188086057.1">
    <property type="nucleotide sequence ID" value="NZ_JACVFC010000001.1"/>
</dbReference>
<name>A0ABR7TF40_9BACT</name>
<evidence type="ECO:0000313" key="1">
    <source>
        <dbReference type="EMBL" id="MBC9928897.1"/>
    </source>
</evidence>
<sequence>MEYYVVKYSGPFGYIKPWTAVRDSETFSQQFLTPSIIAGMQKKFFPELQEGGNVILRHRLNYCGIDVQQERTWSKGGFKYQKEKGIYKDNRSTLKRGVLLMPNLYLAFSNLSYAEKAFQQSICLCRNEDLLFPEFIAEKDEQAFNVIAGFELMPADEHTGFKVGYNRFVENAAMYGRLAVTGNPIRNED</sequence>
<organism evidence="1 2">
    <name type="scientific">Chitinophaga qingshengii</name>
    <dbReference type="NCBI Taxonomy" id="1569794"/>
    <lineage>
        <taxon>Bacteria</taxon>
        <taxon>Pseudomonadati</taxon>
        <taxon>Bacteroidota</taxon>
        <taxon>Chitinophagia</taxon>
        <taxon>Chitinophagales</taxon>
        <taxon>Chitinophagaceae</taxon>
        <taxon>Chitinophaga</taxon>
    </lineage>
</organism>
<accession>A0ABR7TF40</accession>
<dbReference type="Proteomes" id="UP000659124">
    <property type="component" value="Unassembled WGS sequence"/>
</dbReference>
<proteinExistence type="predicted"/>
<evidence type="ECO:0008006" key="3">
    <source>
        <dbReference type="Google" id="ProtNLM"/>
    </source>
</evidence>
<keyword evidence="2" id="KW-1185">Reference proteome</keyword>
<gene>
    <name evidence="1" type="ORF">ICL07_00840</name>
</gene>
<evidence type="ECO:0000313" key="2">
    <source>
        <dbReference type="Proteomes" id="UP000659124"/>
    </source>
</evidence>
<reference evidence="1 2" key="1">
    <citation type="submission" date="2020-09" db="EMBL/GenBank/DDBJ databases">
        <title>Genome sequences of type strains of Chitinophaga qingshengii and Chitinophaga varians.</title>
        <authorList>
            <person name="Kittiwongwattana C."/>
        </authorList>
    </citation>
    <scope>NUCLEOTIDE SEQUENCE [LARGE SCALE GENOMIC DNA]</scope>
    <source>
        <strain evidence="1 2">JCM 30026</strain>
    </source>
</reference>